<dbReference type="InterPro" id="IPR043130">
    <property type="entry name" value="CDP-OH_PTrfase_TM_dom"/>
</dbReference>
<feature type="transmembrane region" description="Helical" evidence="11">
    <location>
        <begin position="47"/>
        <end position="66"/>
    </location>
</feature>
<evidence type="ECO:0000256" key="8">
    <source>
        <dbReference type="ARBA" id="ARBA00023136"/>
    </source>
</evidence>
<reference evidence="14" key="1">
    <citation type="submission" date="2020-05" db="EMBL/GenBank/DDBJ databases">
        <authorList>
            <person name="Chiriac C."/>
            <person name="Salcher M."/>
            <person name="Ghai R."/>
            <person name="Kavagutti S V."/>
        </authorList>
    </citation>
    <scope>NUCLEOTIDE SEQUENCE</scope>
</reference>
<evidence type="ECO:0000256" key="6">
    <source>
        <dbReference type="ARBA" id="ARBA00022989"/>
    </source>
</evidence>
<evidence type="ECO:0000256" key="4">
    <source>
        <dbReference type="ARBA" id="ARBA00022679"/>
    </source>
</evidence>
<feature type="transmembrane region" description="Helical" evidence="11">
    <location>
        <begin position="136"/>
        <end position="157"/>
    </location>
</feature>
<evidence type="ECO:0000256" key="1">
    <source>
        <dbReference type="ARBA" id="ARBA00004141"/>
    </source>
</evidence>
<dbReference type="Pfam" id="PF01066">
    <property type="entry name" value="CDP-OH_P_transf"/>
    <property type="match status" value="1"/>
</dbReference>
<evidence type="ECO:0000256" key="3">
    <source>
        <dbReference type="ARBA" id="ARBA00022516"/>
    </source>
</evidence>
<comment type="similarity">
    <text evidence="2">Belongs to the CDP-alcohol phosphatidyltransferase class-I family.</text>
</comment>
<evidence type="ECO:0000256" key="5">
    <source>
        <dbReference type="ARBA" id="ARBA00022692"/>
    </source>
</evidence>
<dbReference type="PIRSF" id="PIRSF000847">
    <property type="entry name" value="Phos_ph_gly_syn"/>
    <property type="match status" value="1"/>
</dbReference>
<dbReference type="InterPro" id="IPR004570">
    <property type="entry name" value="Phosphatidylglycerol_P_synth"/>
</dbReference>
<keyword evidence="3" id="KW-0444">Lipid biosynthesis</keyword>
<evidence type="ECO:0000256" key="11">
    <source>
        <dbReference type="SAM" id="Phobius"/>
    </source>
</evidence>
<evidence type="ECO:0000256" key="7">
    <source>
        <dbReference type="ARBA" id="ARBA00023098"/>
    </source>
</evidence>
<keyword evidence="9" id="KW-0594">Phospholipid biosynthesis</keyword>
<evidence type="ECO:0000256" key="2">
    <source>
        <dbReference type="ARBA" id="ARBA00010441"/>
    </source>
</evidence>
<keyword evidence="6 11" id="KW-1133">Transmembrane helix</keyword>
<dbReference type="PROSITE" id="PS00379">
    <property type="entry name" value="CDP_ALCOHOL_P_TRANSF"/>
    <property type="match status" value="1"/>
</dbReference>
<keyword evidence="8 11" id="KW-0472">Membrane</keyword>
<comment type="subcellular location">
    <subcellularLocation>
        <location evidence="1">Membrane</location>
        <topology evidence="1">Multi-pass membrane protein</topology>
    </subcellularLocation>
</comment>
<proteinExistence type="inferred from homology"/>
<sequence length="208" mass="22171">MSDPAEGPLLAGDETANLLTVPNVVTAVRLLCIPLFIYLLFGAHLQTWAALLLALLGITDWVDGYLARRFNQVSAFGKILDPVADRILMLTAVISVAWVGAVPLWFAGATLLREVLVSAATLLLASLGAKRIDVLFVGKAGTFGLMVAYPSLLIAHGGATWQIFFSILGWSFGIVGLVLAWVALASYVAPARAALREGRAVRGRRTQS</sequence>
<evidence type="ECO:0000313" key="14">
    <source>
        <dbReference type="EMBL" id="CAB5032195.1"/>
    </source>
</evidence>
<dbReference type="EMBL" id="CAFABE010000064">
    <property type="protein sequence ID" value="CAB4831761.1"/>
    <property type="molecule type" value="Genomic_DNA"/>
</dbReference>
<keyword evidence="10" id="KW-1208">Phospholipid metabolism</keyword>
<dbReference type="AlphaFoldDB" id="A0A6J7RTU1"/>
<feature type="transmembrane region" description="Helical" evidence="11">
    <location>
        <begin position="87"/>
        <end position="105"/>
    </location>
</feature>
<dbReference type="InterPro" id="IPR000462">
    <property type="entry name" value="CDP-OH_P_trans"/>
</dbReference>
<accession>A0A6J7RTU1</accession>
<dbReference type="GO" id="GO:0016020">
    <property type="term" value="C:membrane"/>
    <property type="evidence" value="ECO:0007669"/>
    <property type="project" value="UniProtKB-SubCell"/>
</dbReference>
<evidence type="ECO:0000256" key="10">
    <source>
        <dbReference type="ARBA" id="ARBA00023264"/>
    </source>
</evidence>
<dbReference type="EMBL" id="CAFBPM010000030">
    <property type="protein sequence ID" value="CAB5032195.1"/>
    <property type="molecule type" value="Genomic_DNA"/>
</dbReference>
<dbReference type="PANTHER" id="PTHR14269:SF62">
    <property type="entry name" value="CDP-DIACYLGLYCEROL--GLYCEROL-3-PHOSPHATE 3-PHOSPHATIDYLTRANSFERASE 1, CHLOROPLASTIC"/>
    <property type="match status" value="1"/>
</dbReference>
<dbReference type="InterPro" id="IPR050324">
    <property type="entry name" value="CDP-alcohol_PTase-I"/>
</dbReference>
<evidence type="ECO:0000313" key="12">
    <source>
        <dbReference type="EMBL" id="CAB4831761.1"/>
    </source>
</evidence>
<feature type="transmembrane region" description="Helical" evidence="11">
    <location>
        <begin position="21"/>
        <end position="41"/>
    </location>
</feature>
<feature type="transmembrane region" description="Helical" evidence="11">
    <location>
        <begin position="163"/>
        <end position="189"/>
    </location>
</feature>
<organism evidence="14">
    <name type="scientific">freshwater metagenome</name>
    <dbReference type="NCBI Taxonomy" id="449393"/>
    <lineage>
        <taxon>unclassified sequences</taxon>
        <taxon>metagenomes</taxon>
        <taxon>ecological metagenomes</taxon>
    </lineage>
</organism>
<dbReference type="GO" id="GO:0008444">
    <property type="term" value="F:CDP-diacylglycerol-glycerol-3-phosphate 3-phosphatidyltransferase activity"/>
    <property type="evidence" value="ECO:0007669"/>
    <property type="project" value="InterPro"/>
</dbReference>
<dbReference type="InterPro" id="IPR048254">
    <property type="entry name" value="CDP_ALCOHOL_P_TRANSF_CS"/>
</dbReference>
<name>A0A6J7RTU1_9ZZZZ</name>
<dbReference type="GO" id="GO:0046474">
    <property type="term" value="P:glycerophospholipid biosynthetic process"/>
    <property type="evidence" value="ECO:0007669"/>
    <property type="project" value="TreeGrafter"/>
</dbReference>
<evidence type="ECO:0000256" key="9">
    <source>
        <dbReference type="ARBA" id="ARBA00023209"/>
    </source>
</evidence>
<keyword evidence="7" id="KW-0443">Lipid metabolism</keyword>
<dbReference type="PANTHER" id="PTHR14269">
    <property type="entry name" value="CDP-DIACYLGLYCEROL--GLYCEROL-3-PHOSPHATE 3-PHOSPHATIDYLTRANSFERASE-RELATED"/>
    <property type="match status" value="1"/>
</dbReference>
<protein>
    <submittedName>
        <fullName evidence="14">Unannotated protein</fullName>
    </submittedName>
</protein>
<keyword evidence="5 11" id="KW-0812">Transmembrane</keyword>
<keyword evidence="4" id="KW-0808">Transferase</keyword>
<dbReference type="EMBL" id="CAFBLT010000004">
    <property type="protein sequence ID" value="CAB4883952.1"/>
    <property type="molecule type" value="Genomic_DNA"/>
</dbReference>
<dbReference type="Gene3D" id="1.20.120.1760">
    <property type="match status" value="1"/>
</dbReference>
<gene>
    <name evidence="12" type="ORF">UFOPK3164_01261</name>
    <name evidence="13" type="ORF">UFOPK3427_01820</name>
    <name evidence="14" type="ORF">UFOPK4112_01795</name>
</gene>
<evidence type="ECO:0000313" key="13">
    <source>
        <dbReference type="EMBL" id="CAB4883952.1"/>
    </source>
</evidence>